<evidence type="ECO:0000259" key="2">
    <source>
        <dbReference type="Pfam" id="PF04773"/>
    </source>
</evidence>
<dbReference type="PIRSF" id="PIRSF018266">
    <property type="entry name" value="FecR"/>
    <property type="match status" value="1"/>
</dbReference>
<organism evidence="4 5">
    <name type="scientific">Echinicola jeungdonensis</name>
    <dbReference type="NCBI Taxonomy" id="709343"/>
    <lineage>
        <taxon>Bacteria</taxon>
        <taxon>Pseudomonadati</taxon>
        <taxon>Bacteroidota</taxon>
        <taxon>Cytophagia</taxon>
        <taxon>Cytophagales</taxon>
        <taxon>Cyclobacteriaceae</taxon>
        <taxon>Echinicola</taxon>
    </lineage>
</organism>
<evidence type="ECO:0000256" key="1">
    <source>
        <dbReference type="SAM" id="Phobius"/>
    </source>
</evidence>
<name>A0ABV5J3S6_9BACT</name>
<comment type="caution">
    <text evidence="4">The sequence shown here is derived from an EMBL/GenBank/DDBJ whole genome shotgun (WGS) entry which is preliminary data.</text>
</comment>
<protein>
    <submittedName>
        <fullName evidence="4">FecR family protein</fullName>
    </submittedName>
</protein>
<accession>A0ABV5J3S6</accession>
<gene>
    <name evidence="4" type="ORF">ACFFUR_06640</name>
</gene>
<reference evidence="4 5" key="1">
    <citation type="submission" date="2024-09" db="EMBL/GenBank/DDBJ databases">
        <authorList>
            <person name="Sun Q."/>
            <person name="Mori K."/>
        </authorList>
    </citation>
    <scope>NUCLEOTIDE SEQUENCE [LARGE SCALE GENOMIC DNA]</scope>
    <source>
        <strain evidence="4 5">CECT 7682</strain>
    </source>
</reference>
<feature type="transmembrane region" description="Helical" evidence="1">
    <location>
        <begin position="104"/>
        <end position="126"/>
    </location>
</feature>
<feature type="domain" description="FecR protein" evidence="2">
    <location>
        <begin position="141"/>
        <end position="234"/>
    </location>
</feature>
<dbReference type="PANTHER" id="PTHR30273">
    <property type="entry name" value="PERIPLASMIC SIGNAL SENSOR AND SIGMA FACTOR ACTIVATOR FECR-RELATED"/>
    <property type="match status" value="1"/>
</dbReference>
<dbReference type="InterPro" id="IPR006860">
    <property type="entry name" value="FecR"/>
</dbReference>
<dbReference type="EMBL" id="JBHMEW010000049">
    <property type="protein sequence ID" value="MFB9211474.1"/>
    <property type="molecule type" value="Genomic_DNA"/>
</dbReference>
<dbReference type="Gene3D" id="3.55.50.30">
    <property type="match status" value="1"/>
</dbReference>
<keyword evidence="1" id="KW-0472">Membrane</keyword>
<dbReference type="InterPro" id="IPR032508">
    <property type="entry name" value="FecR_C"/>
</dbReference>
<evidence type="ECO:0000313" key="5">
    <source>
        <dbReference type="Proteomes" id="UP001589654"/>
    </source>
</evidence>
<dbReference type="Pfam" id="PF04773">
    <property type="entry name" value="FecR"/>
    <property type="match status" value="1"/>
</dbReference>
<dbReference type="Gene3D" id="2.60.120.1440">
    <property type="match status" value="1"/>
</dbReference>
<keyword evidence="1" id="KW-1133">Transmembrane helix</keyword>
<evidence type="ECO:0000313" key="4">
    <source>
        <dbReference type="EMBL" id="MFB9211474.1"/>
    </source>
</evidence>
<dbReference type="Pfam" id="PF16344">
    <property type="entry name" value="FecR_C"/>
    <property type="match status" value="1"/>
</dbReference>
<proteinExistence type="predicted"/>
<dbReference type="RefSeq" id="WP_290247747.1">
    <property type="nucleotide sequence ID" value="NZ_JAUFQT010000001.1"/>
</dbReference>
<feature type="domain" description="Protein FecR C-terminal" evidence="3">
    <location>
        <begin position="281"/>
        <end position="348"/>
    </location>
</feature>
<dbReference type="InterPro" id="IPR012373">
    <property type="entry name" value="Ferrdict_sens_TM"/>
</dbReference>
<keyword evidence="5" id="KW-1185">Reference proteome</keyword>
<sequence>MNNHFNHIEDFLEDASFRQWVFRKETFQDQQWEAWCENHPEKMDMVEAAKSLLLAMGEQEQEWEPESQNKVFAAINNIIDAEEEKPVESHLRERLKPRREYTGLKIMVILVVAVVGLVGINLTGIFEETMREEEKMSWIVRTALPGEKKKVHLPDGSDVILNAASEIRYQEGFGQNNREIILKGESYFKVAKDSLLPFRVHGGNLTTEALGTAFNVSAYDGETSKVQLVEGKVKVDQENQKARAQESMILNPGEAVLLSEKGFEKDHFDTNTVLLWTKGTIYFEDTPFPEVVKTLERWYGVKIKTEGQFGKNAKVSGEFHRDNLENVLLSIAYAFQFDFSIENKNVTIQFKKSSTQMKT</sequence>
<dbReference type="Proteomes" id="UP001589654">
    <property type="component" value="Unassembled WGS sequence"/>
</dbReference>
<keyword evidence="1" id="KW-0812">Transmembrane</keyword>
<dbReference type="PANTHER" id="PTHR30273:SF2">
    <property type="entry name" value="PROTEIN FECR"/>
    <property type="match status" value="1"/>
</dbReference>
<evidence type="ECO:0000259" key="3">
    <source>
        <dbReference type="Pfam" id="PF16344"/>
    </source>
</evidence>